<keyword evidence="2" id="KW-1185">Reference proteome</keyword>
<dbReference type="Gene3D" id="3.40.50.1000">
    <property type="entry name" value="HAD superfamily/HAD-like"/>
    <property type="match status" value="1"/>
</dbReference>
<gene>
    <name evidence="1" type="ORF">ACFOSE_07170</name>
</gene>
<accession>A0ABV8D1W7</accession>
<dbReference type="PANTHER" id="PTHR10000">
    <property type="entry name" value="PHOSPHOSERINE PHOSPHATASE"/>
    <property type="match status" value="1"/>
</dbReference>
<name>A0ABV8D1W7_9STRE</name>
<organism evidence="1 2">
    <name type="scientific">Streptococcus dentapri</name>
    <dbReference type="NCBI Taxonomy" id="573564"/>
    <lineage>
        <taxon>Bacteria</taxon>
        <taxon>Bacillati</taxon>
        <taxon>Bacillota</taxon>
        <taxon>Bacilli</taxon>
        <taxon>Lactobacillales</taxon>
        <taxon>Streptococcaceae</taxon>
        <taxon>Streptococcus</taxon>
    </lineage>
</organism>
<dbReference type="EMBL" id="JBHSAC010000059">
    <property type="protein sequence ID" value="MFC3932539.1"/>
    <property type="molecule type" value="Genomic_DNA"/>
</dbReference>
<dbReference type="RefSeq" id="WP_380432023.1">
    <property type="nucleotide sequence ID" value="NZ_JBHSAC010000059.1"/>
</dbReference>
<keyword evidence="1" id="KW-0378">Hydrolase</keyword>
<protein>
    <submittedName>
        <fullName evidence="1">HAD hydrolase family protein</fullName>
    </submittedName>
</protein>
<dbReference type="Gene3D" id="3.30.1240.10">
    <property type="match status" value="1"/>
</dbReference>
<sequence length="181" mass="19953">MAQAENMMIVAMSDGLGYLQRSHLDDIANYHMEIYAQLYHQTAILVDNIYEFMEAKRQHFNKINIYQGTADKRDQLYDRLALENITMIKAEESGLELTAAGVEKGQGLLCLSQEVAIPLSQIIAVGDANNDESMLHKAGLGLAMGNANTKIKSLADVVLKDNDSDGCAQAIDDYLLADNKL</sequence>
<dbReference type="InterPro" id="IPR023214">
    <property type="entry name" value="HAD_sf"/>
</dbReference>
<reference evidence="2" key="1">
    <citation type="journal article" date="2019" name="Int. J. Syst. Evol. Microbiol.">
        <title>The Global Catalogue of Microorganisms (GCM) 10K type strain sequencing project: providing services to taxonomists for standard genome sequencing and annotation.</title>
        <authorList>
            <consortium name="The Broad Institute Genomics Platform"/>
            <consortium name="The Broad Institute Genome Sequencing Center for Infectious Disease"/>
            <person name="Wu L."/>
            <person name="Ma J."/>
        </authorList>
    </citation>
    <scope>NUCLEOTIDE SEQUENCE [LARGE SCALE GENOMIC DNA]</scope>
    <source>
        <strain evidence="2">CCUG 58728</strain>
    </source>
</reference>
<dbReference type="Proteomes" id="UP001595901">
    <property type="component" value="Unassembled WGS sequence"/>
</dbReference>
<dbReference type="InterPro" id="IPR036412">
    <property type="entry name" value="HAD-like_sf"/>
</dbReference>
<evidence type="ECO:0000313" key="2">
    <source>
        <dbReference type="Proteomes" id="UP001595901"/>
    </source>
</evidence>
<dbReference type="PROSITE" id="PS01229">
    <property type="entry name" value="COF_2"/>
    <property type="match status" value="1"/>
</dbReference>
<dbReference type="SUPFAM" id="SSF56784">
    <property type="entry name" value="HAD-like"/>
    <property type="match status" value="1"/>
</dbReference>
<evidence type="ECO:0000313" key="1">
    <source>
        <dbReference type="EMBL" id="MFC3932539.1"/>
    </source>
</evidence>
<dbReference type="GO" id="GO:0016787">
    <property type="term" value="F:hydrolase activity"/>
    <property type="evidence" value="ECO:0007669"/>
    <property type="project" value="UniProtKB-KW"/>
</dbReference>
<comment type="caution">
    <text evidence="1">The sequence shown here is derived from an EMBL/GenBank/DDBJ whole genome shotgun (WGS) entry which is preliminary data.</text>
</comment>
<dbReference type="PANTHER" id="PTHR10000:SF8">
    <property type="entry name" value="HAD SUPERFAMILY HYDROLASE-LIKE, TYPE 3"/>
    <property type="match status" value="1"/>
</dbReference>
<proteinExistence type="predicted"/>
<dbReference type="Pfam" id="PF08282">
    <property type="entry name" value="Hydrolase_3"/>
    <property type="match status" value="1"/>
</dbReference>